<evidence type="ECO:0000256" key="2">
    <source>
        <dbReference type="SAM" id="SignalP"/>
    </source>
</evidence>
<evidence type="ECO:0000313" key="5">
    <source>
        <dbReference type="Proteomes" id="UP001501446"/>
    </source>
</evidence>
<reference evidence="5" key="1">
    <citation type="journal article" date="2019" name="Int. J. Syst. Evol. Microbiol.">
        <title>The Global Catalogue of Microorganisms (GCM) 10K type strain sequencing project: providing services to taxonomists for standard genome sequencing and annotation.</title>
        <authorList>
            <consortium name="The Broad Institute Genomics Platform"/>
            <consortium name="The Broad Institute Genome Sequencing Center for Infectious Disease"/>
            <person name="Wu L."/>
            <person name="Ma J."/>
        </authorList>
    </citation>
    <scope>NUCLEOTIDE SEQUENCE [LARGE SCALE GENOMIC DNA]</scope>
    <source>
        <strain evidence="5">JCM 18958</strain>
    </source>
</reference>
<dbReference type="InterPro" id="IPR019606">
    <property type="entry name" value="GerMN"/>
</dbReference>
<feature type="domain" description="GerMN" evidence="3">
    <location>
        <begin position="94"/>
        <end position="191"/>
    </location>
</feature>
<dbReference type="SMART" id="SM00909">
    <property type="entry name" value="Germane"/>
    <property type="match status" value="1"/>
</dbReference>
<name>A0ABP8XBJ8_9MICC</name>
<keyword evidence="5" id="KW-1185">Reference proteome</keyword>
<sequence length="307" mass="31914">MDSRHNYARRTVTIASAGLAVTLSLAACGSAADRATNASSAAPRIASAPVSTDGVYEGVATEQAPVYWAGTDEQSHYLFREFRTAPAADTADPVAEAVVMMTSLEPLDPDYRSLWSAVESVGTSVSPDGTITVDLPVTAFAGQLPADDAELALQQLVYTVSAAAVTAGLLDAATAKEVRILVDGQPDYKAFGSVDLQDPISRDASMAAPVWLIDPQTGTESGSPLTLFGRVLPEIASATWEVIPADGDEAVQSGEIGEPTETPASSAGTEFKIPVDLPAGDYTVRVTGSPKDEEQVSDDHTVTIVAD</sequence>
<dbReference type="Proteomes" id="UP001501446">
    <property type="component" value="Unassembled WGS sequence"/>
</dbReference>
<evidence type="ECO:0000256" key="1">
    <source>
        <dbReference type="SAM" id="MobiDB-lite"/>
    </source>
</evidence>
<dbReference type="RefSeq" id="WP_312396833.1">
    <property type="nucleotide sequence ID" value="NZ_BAABLN010000033.1"/>
</dbReference>
<protein>
    <recommendedName>
        <fullName evidence="3">GerMN domain-containing protein</fullName>
    </recommendedName>
</protein>
<gene>
    <name evidence="4" type="ORF">GCM10025781_20990</name>
</gene>
<dbReference type="Pfam" id="PF10646">
    <property type="entry name" value="Germane"/>
    <property type="match status" value="1"/>
</dbReference>
<evidence type="ECO:0000259" key="3">
    <source>
        <dbReference type="SMART" id="SM00909"/>
    </source>
</evidence>
<keyword evidence="2" id="KW-0732">Signal</keyword>
<proteinExistence type="predicted"/>
<feature type="chain" id="PRO_5046970559" description="GerMN domain-containing protein" evidence="2">
    <location>
        <begin position="27"/>
        <end position="307"/>
    </location>
</feature>
<organism evidence="4 5">
    <name type="scientific">Kocuria gwangalliensis</name>
    <dbReference type="NCBI Taxonomy" id="501592"/>
    <lineage>
        <taxon>Bacteria</taxon>
        <taxon>Bacillati</taxon>
        <taxon>Actinomycetota</taxon>
        <taxon>Actinomycetes</taxon>
        <taxon>Micrococcales</taxon>
        <taxon>Micrococcaceae</taxon>
        <taxon>Kocuria</taxon>
    </lineage>
</organism>
<feature type="signal peptide" evidence="2">
    <location>
        <begin position="1"/>
        <end position="26"/>
    </location>
</feature>
<accession>A0ABP8XBJ8</accession>
<dbReference type="PROSITE" id="PS51257">
    <property type="entry name" value="PROKAR_LIPOPROTEIN"/>
    <property type="match status" value="1"/>
</dbReference>
<evidence type="ECO:0000313" key="4">
    <source>
        <dbReference type="EMBL" id="GAA4702288.1"/>
    </source>
</evidence>
<comment type="caution">
    <text evidence="4">The sequence shown here is derived from an EMBL/GenBank/DDBJ whole genome shotgun (WGS) entry which is preliminary data.</text>
</comment>
<dbReference type="EMBL" id="BAABLN010000033">
    <property type="protein sequence ID" value="GAA4702288.1"/>
    <property type="molecule type" value="Genomic_DNA"/>
</dbReference>
<feature type="region of interest" description="Disordered" evidence="1">
    <location>
        <begin position="287"/>
        <end position="307"/>
    </location>
</feature>
<feature type="compositionally biased region" description="Basic and acidic residues" evidence="1">
    <location>
        <begin position="290"/>
        <end position="301"/>
    </location>
</feature>